<accession>A0AA48R9K6</accession>
<proteinExistence type="predicted"/>
<protein>
    <submittedName>
        <fullName evidence="1">Uncharacterized protein</fullName>
    </submittedName>
</protein>
<dbReference type="AlphaFoldDB" id="A0AA48R9K6"/>
<dbReference type="EMBL" id="OY288114">
    <property type="protein sequence ID" value="CAJ0864545.1"/>
    <property type="molecule type" value="Genomic_DNA"/>
</dbReference>
<reference evidence="1" key="1">
    <citation type="submission" date="2023-07" db="EMBL/GenBank/DDBJ databases">
        <authorList>
            <person name="Pelsma A.J. K."/>
        </authorList>
    </citation>
    <scope>NUCLEOTIDE SEQUENCE</scope>
</reference>
<sequence length="153" mass="15818">MNRMISAALLLALPVASAQAKTIWSVASKPFLEARSSEPESDADLRATCFDGLVTVRIGGTIGVGKGAGEPVSAKIEGAGKSAKLQGVSMNTPDSEMTGGAELVTDLRLDSPAAEILFSGRAVKIVTPDQKTHSLFDADSAGAVKKFVKQCRG</sequence>
<gene>
    <name evidence="1" type="ORF">AMST5_01684</name>
</gene>
<name>A0AA48R9K6_9ZZZZ</name>
<evidence type="ECO:0000313" key="1">
    <source>
        <dbReference type="EMBL" id="CAJ0864545.1"/>
    </source>
</evidence>
<organism evidence="1">
    <name type="scientific">freshwater sediment metagenome</name>
    <dbReference type="NCBI Taxonomy" id="556182"/>
    <lineage>
        <taxon>unclassified sequences</taxon>
        <taxon>metagenomes</taxon>
        <taxon>ecological metagenomes</taxon>
    </lineage>
</organism>